<dbReference type="Proteomes" id="UP000178129">
    <property type="component" value="Unassembled WGS sequence"/>
</dbReference>
<comment type="caution">
    <text evidence="2">The sequence shown here is derived from an EMBL/GenBank/DDBJ whole genome shotgun (WGS) entry which is preliminary data.</text>
</comment>
<protein>
    <recommendedName>
        <fullName evidence="1">BTB domain-containing protein</fullName>
    </recommendedName>
</protein>
<evidence type="ECO:0000313" key="2">
    <source>
        <dbReference type="EMBL" id="CZS87868.1"/>
    </source>
</evidence>
<evidence type="ECO:0000313" key="3">
    <source>
        <dbReference type="Proteomes" id="UP000178129"/>
    </source>
</evidence>
<dbReference type="InterPro" id="IPR000210">
    <property type="entry name" value="BTB/POZ_dom"/>
</dbReference>
<name>A0A1E1JQ68_9HELO</name>
<evidence type="ECO:0000259" key="1">
    <source>
        <dbReference type="Pfam" id="PF00651"/>
    </source>
</evidence>
<dbReference type="Pfam" id="PF00651">
    <property type="entry name" value="BTB"/>
    <property type="match status" value="1"/>
</dbReference>
<dbReference type="SUPFAM" id="SSF54695">
    <property type="entry name" value="POZ domain"/>
    <property type="match status" value="1"/>
</dbReference>
<sequence>MTVVYLELDADGDLLLILGRGRDSILEDMSDNEEVNPELAMSAYEKAVEQEAGAMVDDTMYSEDDFSEDFLADEVKPAKRVQETHMLVSSKHLMTASPVFMAMFRKGHFTEGSQLESGKAEVTLDENPPAAFKILMDILHTNTRKVPRTVDLDTLTDLALLVDKYQLLESVEPFADRWLSGLIGRFSDDDKGDIWQFHRCLCISWVFRLSRRNGLKEFANYVAIRSKCEVNTSTEYDLPTPGPLLDHIEGCRQRVISTVLSHLDDLVQIYLYKKPRRKIICRGRYARDVTKRRKACDHMMCGSLIASLVENGLWPLPTAPFEGLSIQSVLKTATSTQLSAGCDIWKDSPDAWDHGYTTNHRNHGRTKELNRKLARLIEKVDKLGVLDVADFDVSSSRARKSR</sequence>
<proteinExistence type="predicted"/>
<accession>A0A1E1JQ68</accession>
<organism evidence="2 3">
    <name type="scientific">Rhynchosporium graminicola</name>
    <dbReference type="NCBI Taxonomy" id="2792576"/>
    <lineage>
        <taxon>Eukaryota</taxon>
        <taxon>Fungi</taxon>
        <taxon>Dikarya</taxon>
        <taxon>Ascomycota</taxon>
        <taxon>Pezizomycotina</taxon>
        <taxon>Leotiomycetes</taxon>
        <taxon>Helotiales</taxon>
        <taxon>Ploettnerulaceae</taxon>
        <taxon>Rhynchosporium</taxon>
    </lineage>
</organism>
<gene>
    <name evidence="2" type="ORF">RCO7_00850</name>
</gene>
<dbReference type="Gene3D" id="3.30.710.10">
    <property type="entry name" value="Potassium Channel Kv1.1, Chain A"/>
    <property type="match status" value="1"/>
</dbReference>
<reference evidence="3" key="1">
    <citation type="submission" date="2016-03" db="EMBL/GenBank/DDBJ databases">
        <authorList>
            <person name="Ploux O."/>
        </authorList>
    </citation>
    <scope>NUCLEOTIDE SEQUENCE [LARGE SCALE GENOMIC DNA]</scope>
    <source>
        <strain evidence="3">UK7</strain>
    </source>
</reference>
<keyword evidence="3" id="KW-1185">Reference proteome</keyword>
<feature type="domain" description="BTB" evidence="1">
    <location>
        <begin position="88"/>
        <end position="168"/>
    </location>
</feature>
<dbReference type="STRING" id="914237.A0A1E1JQ68"/>
<dbReference type="InterPro" id="IPR011333">
    <property type="entry name" value="SKP1/BTB/POZ_sf"/>
</dbReference>
<dbReference type="AlphaFoldDB" id="A0A1E1JQ68"/>
<dbReference type="InParanoid" id="A0A1E1JQ68"/>
<dbReference type="EMBL" id="FJUW01000001">
    <property type="protein sequence ID" value="CZS87868.1"/>
    <property type="molecule type" value="Genomic_DNA"/>
</dbReference>